<evidence type="ECO:0000256" key="4">
    <source>
        <dbReference type="ARBA" id="ARBA00022840"/>
    </source>
</evidence>
<dbReference type="SMART" id="SM00220">
    <property type="entry name" value="S_TKc"/>
    <property type="match status" value="1"/>
</dbReference>
<keyword evidence="2" id="KW-0547">Nucleotide-binding</keyword>
<keyword evidence="5" id="KW-1133">Transmembrane helix</keyword>
<dbReference type="CDD" id="cd14014">
    <property type="entry name" value="STKc_PknB_like"/>
    <property type="match status" value="1"/>
</dbReference>
<comment type="caution">
    <text evidence="7">The sequence shown here is derived from an EMBL/GenBank/DDBJ whole genome shotgun (WGS) entry which is preliminary data.</text>
</comment>
<evidence type="ECO:0000256" key="2">
    <source>
        <dbReference type="ARBA" id="ARBA00022741"/>
    </source>
</evidence>
<keyword evidence="3 7" id="KW-0418">Kinase</keyword>
<dbReference type="RefSeq" id="WP_264501206.1">
    <property type="nucleotide sequence ID" value="NZ_JAPDDS010000005.1"/>
</dbReference>
<feature type="transmembrane region" description="Helical" evidence="5">
    <location>
        <begin position="430"/>
        <end position="454"/>
    </location>
</feature>
<feature type="domain" description="Protein kinase" evidence="6">
    <location>
        <begin position="108"/>
        <end position="405"/>
    </location>
</feature>
<evidence type="ECO:0000256" key="1">
    <source>
        <dbReference type="ARBA" id="ARBA00022679"/>
    </source>
</evidence>
<keyword evidence="5" id="KW-0472">Membrane</keyword>
<keyword evidence="4" id="KW-0067">ATP-binding</keyword>
<dbReference type="PROSITE" id="PS50011">
    <property type="entry name" value="PROTEIN_KINASE_DOM"/>
    <property type="match status" value="1"/>
</dbReference>
<evidence type="ECO:0000259" key="6">
    <source>
        <dbReference type="PROSITE" id="PS50011"/>
    </source>
</evidence>
<dbReference type="InterPro" id="IPR008271">
    <property type="entry name" value="Ser/Thr_kinase_AS"/>
</dbReference>
<keyword evidence="5" id="KW-0812">Transmembrane</keyword>
<keyword evidence="8" id="KW-1185">Reference proteome</keyword>
<sequence>MTAPPAKRHSAEIEGAVLDAALGFDDPVAREDFLEHWFRDNPEGLAKFRRLLEASEQSATFFLEARESRTQVVRDVIDGMPADSGEEGTRANAPLPNLEGPGTPVGPYCLIARIGEGGCGVVYEAEQTVPFRRQVALKIIRLGMDTESVIARFKMERQALAMMEHRNIAAVFDAGATADGRPYFVMELVKGRRITEHCDARKLTPRERLALFIEVCGAIQHAHLKGLIHRDIKPSNILVSSTAAGDTPKVIDFGIAKATTGRPLGATAFTGHDQLLGTPAYMSPEQVDLRGTDIDSRCDVYSLGVLLYELLTGRTPFDGEELANCGILQLQRILLEQEPPRPSRALTMAADSLPGIAADRSMDPARLVDFVTGDLDAIVMKAMEKDRTRRYQTVNSLEADVQRFLANQPVEASKPGHLYTFRKFVRRNRVACLSGAAVAISLVAGLAVSTWLYVRESRAIAERSRLVKEAEAHEAEKLIFRKQAMEREIFSRLTFLINEGREAEAEEMLRDNPVENIESRREGVTIFRALAHWSGQKQQPEQTLAYFRQLDQANRNSDPVNVIEGRDLMPLAPLVLTIEGDDAYEHLRSRVLMNYLPVQSTRSAHQVLKMCLLTPADPSMLETLGDVAKVCESHVPGPNGIRPNADWEAFSMALYHLRMQDHEQSLEWRNRFAALPKVSRVCATAARAVAAMASYHLGKHEQARIELARAKVDSDNSAIPADYKNTWWDWIIARILVHEAEALMGPIEAED</sequence>
<evidence type="ECO:0000313" key="7">
    <source>
        <dbReference type="EMBL" id="MCW1885249.1"/>
    </source>
</evidence>
<dbReference type="Gene3D" id="3.30.200.20">
    <property type="entry name" value="Phosphorylase Kinase, domain 1"/>
    <property type="match status" value="1"/>
</dbReference>
<dbReference type="Proteomes" id="UP001207930">
    <property type="component" value="Unassembled WGS sequence"/>
</dbReference>
<organism evidence="7 8">
    <name type="scientific">Luteolibacter flavescens</name>
    <dbReference type="NCBI Taxonomy" id="1859460"/>
    <lineage>
        <taxon>Bacteria</taxon>
        <taxon>Pseudomonadati</taxon>
        <taxon>Verrucomicrobiota</taxon>
        <taxon>Verrucomicrobiia</taxon>
        <taxon>Verrucomicrobiales</taxon>
        <taxon>Verrucomicrobiaceae</taxon>
        <taxon>Luteolibacter</taxon>
    </lineage>
</organism>
<name>A0ABT3FNV4_9BACT</name>
<dbReference type="SUPFAM" id="SSF56112">
    <property type="entry name" value="Protein kinase-like (PK-like)"/>
    <property type="match status" value="1"/>
</dbReference>
<dbReference type="PANTHER" id="PTHR43289:SF6">
    <property type="entry name" value="SERINE_THREONINE-PROTEIN KINASE NEKL-3"/>
    <property type="match status" value="1"/>
</dbReference>
<dbReference type="EMBL" id="JAPDDS010000005">
    <property type="protein sequence ID" value="MCW1885249.1"/>
    <property type="molecule type" value="Genomic_DNA"/>
</dbReference>
<dbReference type="PANTHER" id="PTHR43289">
    <property type="entry name" value="MITOGEN-ACTIVATED PROTEIN KINASE KINASE KINASE 20-RELATED"/>
    <property type="match status" value="1"/>
</dbReference>
<keyword evidence="7" id="KW-0723">Serine/threonine-protein kinase</keyword>
<accession>A0ABT3FNV4</accession>
<dbReference type="InterPro" id="IPR011009">
    <property type="entry name" value="Kinase-like_dom_sf"/>
</dbReference>
<dbReference type="InterPro" id="IPR000719">
    <property type="entry name" value="Prot_kinase_dom"/>
</dbReference>
<keyword evidence="1" id="KW-0808">Transferase</keyword>
<dbReference type="GO" id="GO:0004674">
    <property type="term" value="F:protein serine/threonine kinase activity"/>
    <property type="evidence" value="ECO:0007669"/>
    <property type="project" value="UniProtKB-KW"/>
</dbReference>
<dbReference type="Gene3D" id="1.10.510.10">
    <property type="entry name" value="Transferase(Phosphotransferase) domain 1"/>
    <property type="match status" value="1"/>
</dbReference>
<protein>
    <submittedName>
        <fullName evidence="7">Serine/threonine protein kinase</fullName>
    </submittedName>
</protein>
<dbReference type="Pfam" id="PF00069">
    <property type="entry name" value="Pkinase"/>
    <property type="match status" value="1"/>
</dbReference>
<proteinExistence type="predicted"/>
<reference evidence="7 8" key="1">
    <citation type="submission" date="2022-10" db="EMBL/GenBank/DDBJ databases">
        <title>Luteolibacter flavescens strain MCCC 1K03193, whole genome shotgun sequencing project.</title>
        <authorList>
            <person name="Zhao G."/>
            <person name="Shen L."/>
        </authorList>
    </citation>
    <scope>NUCLEOTIDE SEQUENCE [LARGE SCALE GENOMIC DNA]</scope>
    <source>
        <strain evidence="7 8">MCCC 1K03193</strain>
    </source>
</reference>
<gene>
    <name evidence="7" type="ORF">OKA04_10960</name>
</gene>
<evidence type="ECO:0000256" key="5">
    <source>
        <dbReference type="SAM" id="Phobius"/>
    </source>
</evidence>
<dbReference type="PROSITE" id="PS00108">
    <property type="entry name" value="PROTEIN_KINASE_ST"/>
    <property type="match status" value="1"/>
</dbReference>
<evidence type="ECO:0000256" key="3">
    <source>
        <dbReference type="ARBA" id="ARBA00022777"/>
    </source>
</evidence>
<evidence type="ECO:0000313" key="8">
    <source>
        <dbReference type="Proteomes" id="UP001207930"/>
    </source>
</evidence>